<dbReference type="AlphaFoldDB" id="A0A1S8TX43"/>
<keyword evidence="1" id="KW-0732">Signal</keyword>
<dbReference type="RefSeq" id="WP_077845732.1">
    <property type="nucleotide sequence ID" value="NZ_LZZM01000022.1"/>
</dbReference>
<sequence length="63" mass="6583">MKKIVSLIAISCIIATCVAPVSALATTKSINNKLLYIGATPMEKIVISDEDGSSKQTTLNSSV</sequence>
<evidence type="ECO:0000313" key="3">
    <source>
        <dbReference type="Proteomes" id="UP000190890"/>
    </source>
</evidence>
<name>A0A1S8TX43_9CLOT</name>
<feature type="signal peptide" evidence="1">
    <location>
        <begin position="1"/>
        <end position="25"/>
    </location>
</feature>
<comment type="caution">
    <text evidence="2">The sequence shown here is derived from an EMBL/GenBank/DDBJ whole genome shotgun (WGS) entry which is preliminary data.</text>
</comment>
<gene>
    <name evidence="2" type="ORF">CLPUN_04300</name>
</gene>
<dbReference type="STRING" id="29367.CLPUN_04300"/>
<evidence type="ECO:0000313" key="2">
    <source>
        <dbReference type="EMBL" id="OOM82291.1"/>
    </source>
</evidence>
<dbReference type="EMBL" id="LZZM01000022">
    <property type="protein sequence ID" value="OOM82291.1"/>
    <property type="molecule type" value="Genomic_DNA"/>
</dbReference>
<dbReference type="Proteomes" id="UP000190890">
    <property type="component" value="Unassembled WGS sequence"/>
</dbReference>
<reference evidence="2 3" key="1">
    <citation type="submission" date="2016-05" db="EMBL/GenBank/DDBJ databases">
        <title>Microbial solvent formation.</title>
        <authorList>
            <person name="Poehlein A."/>
            <person name="Montoya Solano J.D."/>
            <person name="Flitsch S."/>
            <person name="Krabben P."/>
            <person name="Duerre P."/>
            <person name="Daniel R."/>
        </authorList>
    </citation>
    <scope>NUCLEOTIDE SEQUENCE [LARGE SCALE GENOMIC DNA]</scope>
    <source>
        <strain evidence="2 3">DSM 2619</strain>
    </source>
</reference>
<evidence type="ECO:0000256" key="1">
    <source>
        <dbReference type="SAM" id="SignalP"/>
    </source>
</evidence>
<protein>
    <submittedName>
        <fullName evidence="2">Uncharacterized protein</fullName>
    </submittedName>
</protein>
<accession>A0A1S8TX43</accession>
<feature type="chain" id="PRO_5012368320" evidence="1">
    <location>
        <begin position="26"/>
        <end position="63"/>
    </location>
</feature>
<organism evidence="2 3">
    <name type="scientific">Clostridium puniceum</name>
    <dbReference type="NCBI Taxonomy" id="29367"/>
    <lineage>
        <taxon>Bacteria</taxon>
        <taxon>Bacillati</taxon>
        <taxon>Bacillota</taxon>
        <taxon>Clostridia</taxon>
        <taxon>Eubacteriales</taxon>
        <taxon>Clostridiaceae</taxon>
        <taxon>Clostridium</taxon>
    </lineage>
</organism>
<proteinExistence type="predicted"/>
<keyword evidence="3" id="KW-1185">Reference proteome</keyword>